<dbReference type="EMBL" id="QJNS01000105">
    <property type="protein sequence ID" value="RYO87084.1"/>
    <property type="molecule type" value="Genomic_DNA"/>
</dbReference>
<feature type="transmembrane region" description="Helical" evidence="7">
    <location>
        <begin position="274"/>
        <end position="300"/>
    </location>
</feature>
<dbReference type="PANTHER" id="PTHR11101">
    <property type="entry name" value="PHOSPHATE TRANSPORTER"/>
    <property type="match status" value="1"/>
</dbReference>
<reference evidence="9 10" key="1">
    <citation type="submission" date="2018-06" db="EMBL/GenBank/DDBJ databases">
        <title>Complete Genomes of Monosporascus.</title>
        <authorList>
            <person name="Robinson A.J."/>
            <person name="Natvig D.O."/>
        </authorList>
    </citation>
    <scope>NUCLEOTIDE SEQUENCE [LARGE SCALE GENOMIC DNA]</scope>
    <source>
        <strain evidence="9 10">CBS 609.92</strain>
    </source>
</reference>
<evidence type="ECO:0000256" key="8">
    <source>
        <dbReference type="SAM" id="MobiDB-lite"/>
    </source>
</evidence>
<feature type="transmembrane region" description="Helical" evidence="7">
    <location>
        <begin position="93"/>
        <end position="115"/>
    </location>
</feature>
<feature type="transmembrane region" description="Helical" evidence="7">
    <location>
        <begin position="167"/>
        <end position="189"/>
    </location>
</feature>
<dbReference type="Pfam" id="PF01384">
    <property type="entry name" value="PHO4"/>
    <property type="match status" value="1"/>
</dbReference>
<feature type="transmembrane region" description="Helical" evidence="7">
    <location>
        <begin position="135"/>
        <end position="155"/>
    </location>
</feature>
<protein>
    <recommendedName>
        <fullName evidence="7">Phosphate transporter</fullName>
    </recommendedName>
</protein>
<keyword evidence="2 7" id="KW-0813">Transport</keyword>
<dbReference type="Proteomes" id="UP000294003">
    <property type="component" value="Unassembled WGS sequence"/>
</dbReference>
<evidence type="ECO:0000256" key="4">
    <source>
        <dbReference type="ARBA" id="ARBA00022692"/>
    </source>
</evidence>
<keyword evidence="3 7" id="KW-0592">Phosphate transport</keyword>
<sequence length="630" mass="68461">MLLHIPDIVSNREHERTTQDAKALSSLQAVGRSPQVYRYFGVLRSVVEMSSYPEYNYIFAIGTIFAFLDAWNIGANDVANSWATSVASRSLTLFQAMVAASIMEFAGAFGIGARVADTVRTKIVSPDLFASEPSVLMLGMTCAVVASSLWLTMATRLGLPVSTTHSIMGGVIGMGVASVGASEVTWVAPPGTKGTDVINTGVVSVITAWVIAPGLSGIFAALVFSITKYGVMLRKNPVMMALVMVPVYFAITACLLCMLLLWKGGYYEINLTDPQVAGTIVGTGFGFGILVSIFLMPWLYRVVVKDDWQLRWYHIAMGPLLLRRPEPPAPPADFQGAIRNFYEGHLTKEELEAKRATIGKTGDLEKGASTSPEPKGADSDDNSREEQPASPPRKSLIGPKPEGLQWYHGQMLFWYFKKAIFNGVDQDVISAQKKQSLLANDMEEKHARAAHYDNKAEFMYSFLQIMTAATASFTHGANDVSNAIGPYASIYQIWNTRALPPDGEASVPLWILAFGGVGIVIGLWTYGYHIMHNLGNRLTLNSPSRGFSMELGTVITIILATRLKLPVSTTQCITGAIVGVGLCNGDWRALNWRMIAWIYGGWILTLPCSALMSGCLMGIIVNAPRWGASS</sequence>
<feature type="transmembrane region" description="Helical" evidence="7">
    <location>
        <begin position="596"/>
        <end position="621"/>
    </location>
</feature>
<evidence type="ECO:0000313" key="9">
    <source>
        <dbReference type="EMBL" id="RYO87084.1"/>
    </source>
</evidence>
<evidence type="ECO:0000256" key="6">
    <source>
        <dbReference type="ARBA" id="ARBA00023136"/>
    </source>
</evidence>
<proteinExistence type="inferred from homology"/>
<organism evidence="9 10">
    <name type="scientific">Monosporascus cannonballus</name>
    <dbReference type="NCBI Taxonomy" id="155416"/>
    <lineage>
        <taxon>Eukaryota</taxon>
        <taxon>Fungi</taxon>
        <taxon>Dikarya</taxon>
        <taxon>Ascomycota</taxon>
        <taxon>Pezizomycotina</taxon>
        <taxon>Sordariomycetes</taxon>
        <taxon>Xylariomycetidae</taxon>
        <taxon>Xylariales</taxon>
        <taxon>Xylariales incertae sedis</taxon>
        <taxon>Monosporascus</taxon>
    </lineage>
</organism>
<evidence type="ECO:0000313" key="10">
    <source>
        <dbReference type="Proteomes" id="UP000294003"/>
    </source>
</evidence>
<comment type="function">
    <text evidence="7">Sodium-phosphate symporter.</text>
</comment>
<evidence type="ECO:0000256" key="3">
    <source>
        <dbReference type="ARBA" id="ARBA00022592"/>
    </source>
</evidence>
<comment type="caution">
    <text evidence="9">The sequence shown here is derived from an EMBL/GenBank/DDBJ whole genome shotgun (WGS) entry which is preliminary data.</text>
</comment>
<keyword evidence="6 7" id="KW-0472">Membrane</keyword>
<gene>
    <name evidence="9" type="ORF">DL762_004388</name>
</gene>
<feature type="compositionally biased region" description="Basic and acidic residues" evidence="8">
    <location>
        <begin position="375"/>
        <end position="387"/>
    </location>
</feature>
<keyword evidence="5 7" id="KW-1133">Transmembrane helix</keyword>
<dbReference type="PANTHER" id="PTHR11101:SF80">
    <property type="entry name" value="PHOSPHATE TRANSPORTER"/>
    <property type="match status" value="1"/>
</dbReference>
<keyword evidence="10" id="KW-1185">Reference proteome</keyword>
<feature type="transmembrane region" description="Helical" evidence="7">
    <location>
        <begin position="201"/>
        <end position="226"/>
    </location>
</feature>
<feature type="transmembrane region" description="Helical" evidence="7">
    <location>
        <begin position="507"/>
        <end position="527"/>
    </location>
</feature>
<feature type="transmembrane region" description="Helical" evidence="7">
    <location>
        <begin position="238"/>
        <end position="262"/>
    </location>
</feature>
<keyword evidence="4 7" id="KW-0812">Transmembrane</keyword>
<evidence type="ECO:0000256" key="5">
    <source>
        <dbReference type="ARBA" id="ARBA00022989"/>
    </source>
</evidence>
<accession>A0ABY0HC22</accession>
<comment type="similarity">
    <text evidence="7">Belongs to the inorganic phosphate transporter (PiT) (TC 2.A.20) family.</text>
</comment>
<feature type="transmembrane region" description="Helical" evidence="7">
    <location>
        <begin position="55"/>
        <end position="73"/>
    </location>
</feature>
<dbReference type="InterPro" id="IPR001204">
    <property type="entry name" value="Phos_transporter"/>
</dbReference>
<comment type="subcellular location">
    <subcellularLocation>
        <location evidence="1 7">Membrane</location>
        <topology evidence="1 7">Multi-pass membrane protein</topology>
    </subcellularLocation>
</comment>
<evidence type="ECO:0000256" key="1">
    <source>
        <dbReference type="ARBA" id="ARBA00004141"/>
    </source>
</evidence>
<evidence type="ECO:0000256" key="2">
    <source>
        <dbReference type="ARBA" id="ARBA00022448"/>
    </source>
</evidence>
<feature type="region of interest" description="Disordered" evidence="8">
    <location>
        <begin position="357"/>
        <end position="400"/>
    </location>
</feature>
<evidence type="ECO:0000256" key="7">
    <source>
        <dbReference type="RuleBase" id="RU363058"/>
    </source>
</evidence>
<name>A0ABY0HC22_9PEZI</name>